<evidence type="ECO:0000313" key="6">
    <source>
        <dbReference type="Proteomes" id="UP000398217"/>
    </source>
</evidence>
<dbReference type="PANTHER" id="PTHR42939:SF1">
    <property type="entry name" value="ABC TRANSPORTER ATP-BINDING PROTEIN ALBC-RELATED"/>
    <property type="match status" value="1"/>
</dbReference>
<gene>
    <name evidence="5" type="ORF">RCZ01_19600</name>
</gene>
<dbReference type="PANTHER" id="PTHR42939">
    <property type="entry name" value="ABC TRANSPORTER ATP-BINDING PROTEIN ALBC-RELATED"/>
    <property type="match status" value="1"/>
</dbReference>
<dbReference type="InterPro" id="IPR027417">
    <property type="entry name" value="P-loop_NTPase"/>
</dbReference>
<dbReference type="RefSeq" id="WP_155285286.1">
    <property type="nucleotide sequence ID" value="NZ_BLBC01000013.1"/>
</dbReference>
<dbReference type="InterPro" id="IPR051782">
    <property type="entry name" value="ABC_Transporter_VariousFunc"/>
</dbReference>
<keyword evidence="6" id="KW-1185">Reference proteome</keyword>
<organism evidence="5 6">
    <name type="scientific">Capnocytophaga felis</name>
    <dbReference type="NCBI Taxonomy" id="2267611"/>
    <lineage>
        <taxon>Bacteria</taxon>
        <taxon>Pseudomonadati</taxon>
        <taxon>Bacteroidota</taxon>
        <taxon>Flavobacteriia</taxon>
        <taxon>Flavobacteriales</taxon>
        <taxon>Flavobacteriaceae</taxon>
        <taxon>Capnocytophaga</taxon>
    </lineage>
</organism>
<dbReference type="InterPro" id="IPR003439">
    <property type="entry name" value="ABC_transporter-like_ATP-bd"/>
</dbReference>
<sequence>MITVKNLDFSFRKKNIFKDLNLDIEPGQICGLFGKNGVGKTTFLYNLAGLLFPNQGTIQVLGFAPKERKTDFLREIFVIPDEVYLPDTSVEKYQKRLSCFYPKFSLEQFRNFLRAFEVSEEEKLHNLSYGQRKKVLISFALAANTSVVLMDEPTNGLDISGKTQFRKIMAEIMNDERCFIISTHQTKDLENLIDRVIVLDEKKVLFNQSMQEISQFLEFKASHDKTQREEAFYLEESFFGDMLVLPNNSHNESKIDLELLYKAVISNPKKVNDWFNSKNK</sequence>
<dbReference type="Gene3D" id="3.40.50.300">
    <property type="entry name" value="P-loop containing nucleotide triphosphate hydrolases"/>
    <property type="match status" value="1"/>
</dbReference>
<dbReference type="GO" id="GO:0016887">
    <property type="term" value="F:ATP hydrolysis activity"/>
    <property type="evidence" value="ECO:0007669"/>
    <property type="project" value="InterPro"/>
</dbReference>
<evidence type="ECO:0000256" key="3">
    <source>
        <dbReference type="ARBA" id="ARBA00022840"/>
    </source>
</evidence>
<dbReference type="SMART" id="SM00382">
    <property type="entry name" value="AAA"/>
    <property type="match status" value="1"/>
</dbReference>
<dbReference type="Proteomes" id="UP000398217">
    <property type="component" value="Unassembled WGS sequence"/>
</dbReference>
<accession>A0A5M4BAP2</accession>
<dbReference type="PROSITE" id="PS50893">
    <property type="entry name" value="ABC_TRANSPORTER_2"/>
    <property type="match status" value="1"/>
</dbReference>
<dbReference type="CDD" id="cd03230">
    <property type="entry name" value="ABC_DR_subfamily_A"/>
    <property type="match status" value="1"/>
</dbReference>
<reference evidence="6" key="1">
    <citation type="journal article" date="2020" name="Int. J. Syst. Evol. Microbiol.">
        <title>Capnocytophaga felis sp. nov. isolated from the feline oral cavity.</title>
        <authorList>
            <person name="Suzuki M."/>
            <person name="Umeda K."/>
            <person name="Kimura M."/>
            <person name="Imaoka K."/>
            <person name="Morikawa S."/>
            <person name="Maeda K."/>
        </authorList>
    </citation>
    <scope>NUCLEOTIDE SEQUENCE [LARGE SCALE GENOMIC DNA]</scope>
    <source>
        <strain evidence="6">KC07070</strain>
    </source>
</reference>
<name>A0A5M4BAP2_9FLAO</name>
<dbReference type="OrthoDB" id="9808363at2"/>
<dbReference type="Pfam" id="PF00005">
    <property type="entry name" value="ABC_tran"/>
    <property type="match status" value="1"/>
</dbReference>
<evidence type="ECO:0000259" key="4">
    <source>
        <dbReference type="PROSITE" id="PS50893"/>
    </source>
</evidence>
<dbReference type="EMBL" id="BLBC01000013">
    <property type="protein sequence ID" value="GET46658.1"/>
    <property type="molecule type" value="Genomic_DNA"/>
</dbReference>
<dbReference type="GO" id="GO:0005524">
    <property type="term" value="F:ATP binding"/>
    <property type="evidence" value="ECO:0007669"/>
    <property type="project" value="UniProtKB-KW"/>
</dbReference>
<comment type="caution">
    <text evidence="5">The sequence shown here is derived from an EMBL/GenBank/DDBJ whole genome shotgun (WGS) entry which is preliminary data.</text>
</comment>
<proteinExistence type="predicted"/>
<keyword evidence="1" id="KW-0813">Transport</keyword>
<protein>
    <submittedName>
        <fullName evidence="5">ABC transporter ATP-binding protein</fullName>
    </submittedName>
</protein>
<evidence type="ECO:0000256" key="2">
    <source>
        <dbReference type="ARBA" id="ARBA00022741"/>
    </source>
</evidence>
<keyword evidence="3 5" id="KW-0067">ATP-binding</keyword>
<dbReference type="AlphaFoldDB" id="A0A5M4BAP2"/>
<evidence type="ECO:0000256" key="1">
    <source>
        <dbReference type="ARBA" id="ARBA00022448"/>
    </source>
</evidence>
<dbReference type="InterPro" id="IPR003593">
    <property type="entry name" value="AAA+_ATPase"/>
</dbReference>
<keyword evidence="2" id="KW-0547">Nucleotide-binding</keyword>
<dbReference type="SUPFAM" id="SSF52540">
    <property type="entry name" value="P-loop containing nucleoside triphosphate hydrolases"/>
    <property type="match status" value="1"/>
</dbReference>
<feature type="domain" description="ABC transporter" evidence="4">
    <location>
        <begin position="2"/>
        <end position="226"/>
    </location>
</feature>
<evidence type="ECO:0000313" key="5">
    <source>
        <dbReference type="EMBL" id="GET46658.1"/>
    </source>
</evidence>